<dbReference type="EnsemblPlants" id="QL12p021035:mrna">
    <property type="protein sequence ID" value="QL12p021035:mrna"/>
    <property type="gene ID" value="QL12p021035"/>
</dbReference>
<keyword evidence="8" id="KW-1185">Reference proteome</keyword>
<dbReference type="Proteomes" id="UP000594261">
    <property type="component" value="Chromosome 12"/>
</dbReference>
<keyword evidence="5" id="KW-0539">Nucleus</keyword>
<dbReference type="GO" id="GO:0005829">
    <property type="term" value="C:cytosol"/>
    <property type="evidence" value="ECO:0007669"/>
    <property type="project" value="TreeGrafter"/>
</dbReference>
<name>A0A7N2N3P6_QUELO</name>
<dbReference type="Gene3D" id="2.130.10.10">
    <property type="entry name" value="YVTN repeat-like/Quinoprotein amine dehydrogenase"/>
    <property type="match status" value="1"/>
</dbReference>
<dbReference type="PROSITE" id="PS50082">
    <property type="entry name" value="WD_REPEATS_2"/>
    <property type="match status" value="1"/>
</dbReference>
<evidence type="ECO:0000256" key="4">
    <source>
        <dbReference type="ARBA" id="ARBA00022737"/>
    </source>
</evidence>
<comment type="subcellular location">
    <subcellularLocation>
        <location evidence="1">Nucleus</location>
    </subcellularLocation>
</comment>
<keyword evidence="4" id="KW-0677">Repeat</keyword>
<keyword evidence="3" id="KW-0819">tRNA processing</keyword>
<feature type="repeat" description="WD" evidence="6">
    <location>
        <begin position="108"/>
        <end position="131"/>
    </location>
</feature>
<keyword evidence="2 6" id="KW-0853">WD repeat</keyword>
<protein>
    <submittedName>
        <fullName evidence="7">Uncharacterized protein</fullName>
    </submittedName>
</protein>
<reference evidence="7" key="2">
    <citation type="submission" date="2021-01" db="UniProtKB">
        <authorList>
            <consortium name="EnsemblPlants"/>
        </authorList>
    </citation>
    <scope>IDENTIFICATION</scope>
</reference>
<dbReference type="InterPro" id="IPR028884">
    <property type="entry name" value="Trm82"/>
</dbReference>
<dbReference type="AlphaFoldDB" id="A0A7N2N3P6"/>
<evidence type="ECO:0000313" key="7">
    <source>
        <dbReference type="EnsemblPlants" id="QL12p021035:mrna"/>
    </source>
</evidence>
<proteinExistence type="predicted"/>
<dbReference type="InterPro" id="IPR015943">
    <property type="entry name" value="WD40/YVTN_repeat-like_dom_sf"/>
</dbReference>
<dbReference type="PANTHER" id="PTHR16288">
    <property type="entry name" value="WD40 REPEAT PROTEIN 4"/>
    <property type="match status" value="1"/>
</dbReference>
<dbReference type="GO" id="GO:0005634">
    <property type="term" value="C:nucleus"/>
    <property type="evidence" value="ECO:0007669"/>
    <property type="project" value="UniProtKB-SubCell"/>
</dbReference>
<dbReference type="InterPro" id="IPR001680">
    <property type="entry name" value="WD40_rpt"/>
</dbReference>
<dbReference type="Gene3D" id="3.80.10.10">
    <property type="entry name" value="Ribonuclease Inhibitor"/>
    <property type="match status" value="1"/>
</dbReference>
<dbReference type="InterPro" id="IPR011048">
    <property type="entry name" value="Haem_d1_sf"/>
</dbReference>
<evidence type="ECO:0000313" key="8">
    <source>
        <dbReference type="Proteomes" id="UP000594261"/>
    </source>
</evidence>
<accession>A0A7N2N3P6</accession>
<dbReference type="InterPro" id="IPR032675">
    <property type="entry name" value="LRR_dom_sf"/>
</dbReference>
<evidence type="ECO:0000256" key="6">
    <source>
        <dbReference type="PROSITE-ProRule" id="PRU00221"/>
    </source>
</evidence>
<evidence type="ECO:0000256" key="3">
    <source>
        <dbReference type="ARBA" id="ARBA00022694"/>
    </source>
</evidence>
<organism evidence="7 8">
    <name type="scientific">Quercus lobata</name>
    <name type="common">Valley oak</name>
    <dbReference type="NCBI Taxonomy" id="97700"/>
    <lineage>
        <taxon>Eukaryota</taxon>
        <taxon>Viridiplantae</taxon>
        <taxon>Streptophyta</taxon>
        <taxon>Embryophyta</taxon>
        <taxon>Tracheophyta</taxon>
        <taxon>Spermatophyta</taxon>
        <taxon>Magnoliopsida</taxon>
        <taxon>eudicotyledons</taxon>
        <taxon>Gunneridae</taxon>
        <taxon>Pentapetalae</taxon>
        <taxon>rosids</taxon>
        <taxon>fabids</taxon>
        <taxon>Fagales</taxon>
        <taxon>Fagaceae</taxon>
        <taxon>Quercus</taxon>
    </lineage>
</organism>
<dbReference type="PANTHER" id="PTHR16288:SF0">
    <property type="entry name" value="TRNA (GUANINE-N(7)-)-METHYLTRANSFERASE NON-CATALYTIC SUBUNIT WDR4"/>
    <property type="match status" value="1"/>
</dbReference>
<sequence>MREAVSDAAPHVGLRCRTLPVASVLHRLPFLKDLTITGMHAMKYIGNEFQGDSAISFPSLRSMDNLEKWGTINERESFSHLSRLSISYCPKFVPSLAFVFTLDHPQWFLVSRSGDSTVWLWDISSGSLLDTCEVGATNGLVFSHMGHKWSLDYTPGCINGKVLESNGRGEEYNVTVTDLSTFPDGTLITVAIERQVVSIMGEDFIPTSQRMISSAGLLWMVMGVSNLHGFFYHPSLAHVRVVSDFKKRSLGSTDDEPIVLEHNEIPGGDKLLEKWQESVC</sequence>
<dbReference type="GO" id="GO:0043527">
    <property type="term" value="C:tRNA methyltransferase complex"/>
    <property type="evidence" value="ECO:0007669"/>
    <property type="project" value="TreeGrafter"/>
</dbReference>
<evidence type="ECO:0000256" key="5">
    <source>
        <dbReference type="ARBA" id="ARBA00023242"/>
    </source>
</evidence>
<reference evidence="7 8" key="1">
    <citation type="journal article" date="2016" name="G3 (Bethesda)">
        <title>First Draft Assembly and Annotation of the Genome of a California Endemic Oak Quercus lobata Nee (Fagaceae).</title>
        <authorList>
            <person name="Sork V.L."/>
            <person name="Fitz-Gibbon S.T."/>
            <person name="Puiu D."/>
            <person name="Crepeau M."/>
            <person name="Gugger P.F."/>
            <person name="Sherman R."/>
            <person name="Stevens K."/>
            <person name="Langley C.H."/>
            <person name="Pellegrini M."/>
            <person name="Salzberg S.L."/>
        </authorList>
    </citation>
    <scope>NUCLEOTIDE SEQUENCE [LARGE SCALE GENOMIC DNA]</scope>
    <source>
        <strain evidence="7 8">cv. SW786</strain>
    </source>
</reference>
<dbReference type="EMBL" id="LRBV02000012">
    <property type="status" value="NOT_ANNOTATED_CDS"/>
    <property type="molecule type" value="Genomic_DNA"/>
</dbReference>
<dbReference type="GO" id="GO:0006400">
    <property type="term" value="P:tRNA modification"/>
    <property type="evidence" value="ECO:0007669"/>
    <property type="project" value="TreeGrafter"/>
</dbReference>
<evidence type="ECO:0000256" key="1">
    <source>
        <dbReference type="ARBA" id="ARBA00004123"/>
    </source>
</evidence>
<evidence type="ECO:0000256" key="2">
    <source>
        <dbReference type="ARBA" id="ARBA00022574"/>
    </source>
</evidence>
<dbReference type="InParanoid" id="A0A7N2N3P6"/>
<dbReference type="GO" id="GO:0036265">
    <property type="term" value="P:RNA (guanine-N7)-methylation"/>
    <property type="evidence" value="ECO:0007669"/>
    <property type="project" value="InterPro"/>
</dbReference>
<dbReference type="Gramene" id="QL12p021035:mrna">
    <property type="protein sequence ID" value="QL12p021035:mrna"/>
    <property type="gene ID" value="QL12p021035"/>
</dbReference>
<dbReference type="SUPFAM" id="SSF51004">
    <property type="entry name" value="C-terminal (heme d1) domain of cytochrome cd1-nitrite reductase"/>
    <property type="match status" value="1"/>
</dbReference>